<keyword evidence="2" id="KW-0805">Transcription regulation</keyword>
<evidence type="ECO:0000256" key="2">
    <source>
        <dbReference type="ARBA" id="ARBA00023015"/>
    </source>
</evidence>
<proteinExistence type="inferred from homology"/>
<evidence type="ECO:0000313" key="7">
    <source>
        <dbReference type="Proteomes" id="UP000652760"/>
    </source>
</evidence>
<gene>
    <name evidence="6" type="ORF">JHL17_01135</name>
</gene>
<dbReference type="SUPFAM" id="SSF53850">
    <property type="entry name" value="Periplasmic binding protein-like II"/>
    <property type="match status" value="1"/>
</dbReference>
<name>A0ABS1EXV6_9PROT</name>
<dbReference type="RefSeq" id="WP_200190207.1">
    <property type="nucleotide sequence ID" value="NZ_JAENHM010000003.1"/>
</dbReference>
<keyword evidence="7" id="KW-1185">Reference proteome</keyword>
<dbReference type="InterPro" id="IPR005119">
    <property type="entry name" value="LysR_subst-bd"/>
</dbReference>
<dbReference type="InterPro" id="IPR000847">
    <property type="entry name" value="LysR_HTH_N"/>
</dbReference>
<dbReference type="Pfam" id="PF03466">
    <property type="entry name" value="LysR_substrate"/>
    <property type="match status" value="1"/>
</dbReference>
<feature type="domain" description="HTH lysR-type" evidence="5">
    <location>
        <begin position="10"/>
        <end position="67"/>
    </location>
</feature>
<dbReference type="Gene3D" id="3.40.190.290">
    <property type="match status" value="1"/>
</dbReference>
<dbReference type="SUPFAM" id="SSF46785">
    <property type="entry name" value="Winged helix' DNA-binding domain"/>
    <property type="match status" value="1"/>
</dbReference>
<dbReference type="Proteomes" id="UP000652760">
    <property type="component" value="Unassembled WGS sequence"/>
</dbReference>
<evidence type="ECO:0000313" key="6">
    <source>
        <dbReference type="EMBL" id="MBK1836003.1"/>
    </source>
</evidence>
<keyword evidence="3" id="KW-0238">DNA-binding</keyword>
<dbReference type="InterPro" id="IPR036390">
    <property type="entry name" value="WH_DNA-bd_sf"/>
</dbReference>
<dbReference type="PROSITE" id="PS50931">
    <property type="entry name" value="HTH_LYSR"/>
    <property type="match status" value="1"/>
</dbReference>
<comment type="caution">
    <text evidence="6">The sequence shown here is derived from an EMBL/GenBank/DDBJ whole genome shotgun (WGS) entry which is preliminary data.</text>
</comment>
<dbReference type="PANTHER" id="PTHR30579">
    <property type="entry name" value="TRANSCRIPTIONAL REGULATOR"/>
    <property type="match status" value="1"/>
</dbReference>
<organism evidence="6 7">
    <name type="scientific">Azospirillum endophyticum</name>
    <dbReference type="NCBI Taxonomy" id="2800326"/>
    <lineage>
        <taxon>Bacteria</taxon>
        <taxon>Pseudomonadati</taxon>
        <taxon>Pseudomonadota</taxon>
        <taxon>Alphaproteobacteria</taxon>
        <taxon>Rhodospirillales</taxon>
        <taxon>Azospirillaceae</taxon>
        <taxon>Azospirillum</taxon>
    </lineage>
</organism>
<dbReference type="Pfam" id="PF00126">
    <property type="entry name" value="HTH_1"/>
    <property type="match status" value="1"/>
</dbReference>
<reference evidence="7" key="1">
    <citation type="submission" date="2021-01" db="EMBL/GenBank/DDBJ databases">
        <title>Genome public.</title>
        <authorList>
            <person name="Liu C."/>
            <person name="Sun Q."/>
        </authorList>
    </citation>
    <scope>NUCLEOTIDE SEQUENCE [LARGE SCALE GENOMIC DNA]</scope>
    <source>
        <strain evidence="7">YIM B02556</strain>
    </source>
</reference>
<dbReference type="Gene3D" id="1.10.10.10">
    <property type="entry name" value="Winged helix-like DNA-binding domain superfamily/Winged helix DNA-binding domain"/>
    <property type="match status" value="1"/>
</dbReference>
<comment type="similarity">
    <text evidence="1">Belongs to the LysR transcriptional regulatory family.</text>
</comment>
<evidence type="ECO:0000256" key="4">
    <source>
        <dbReference type="ARBA" id="ARBA00023163"/>
    </source>
</evidence>
<dbReference type="InterPro" id="IPR036388">
    <property type="entry name" value="WH-like_DNA-bd_sf"/>
</dbReference>
<sequence>MTVQKQTASLSWDDVRIFLELARTGSLSAAARVLRISHATVGRRVAALEADLGRTLVERRADGYALTVEGEAVFRLADGMDERALAILRRGGREEGLTGTVRLTATQALTDRFLVPRLGPFRARHPGIDLEVTVDNRTLSLARREADLAIRMARPEHGDLVARRLSTVAYGLFAIAGAPDALIGYDEALADLPEAVWLARHAGGRRVSFRSNSVQAQLAAARAGFGAALLPVWLAAGETDLQPVAMAGPLLTRELWLVLHRDMKEVPRVRAVIDHLVALFDAGLQPPGGAVSTPASTPASGAGCAELNFHSSQIGN</sequence>
<evidence type="ECO:0000259" key="5">
    <source>
        <dbReference type="PROSITE" id="PS50931"/>
    </source>
</evidence>
<dbReference type="PANTHER" id="PTHR30579:SF3">
    <property type="entry name" value="TRANSCRIPTIONAL REGULATORY PROTEIN"/>
    <property type="match status" value="1"/>
</dbReference>
<dbReference type="EMBL" id="JAENHM010000003">
    <property type="protein sequence ID" value="MBK1836003.1"/>
    <property type="molecule type" value="Genomic_DNA"/>
</dbReference>
<accession>A0ABS1EXV6</accession>
<evidence type="ECO:0000256" key="1">
    <source>
        <dbReference type="ARBA" id="ARBA00009437"/>
    </source>
</evidence>
<dbReference type="InterPro" id="IPR050176">
    <property type="entry name" value="LTTR"/>
</dbReference>
<keyword evidence="4" id="KW-0804">Transcription</keyword>
<protein>
    <submittedName>
        <fullName evidence="6">LysR family transcriptional regulator</fullName>
    </submittedName>
</protein>
<evidence type="ECO:0000256" key="3">
    <source>
        <dbReference type="ARBA" id="ARBA00023125"/>
    </source>
</evidence>